<comment type="caution">
    <text evidence="2">The sequence shown here is derived from an EMBL/GenBank/DDBJ whole genome shotgun (WGS) entry which is preliminary data.</text>
</comment>
<dbReference type="SUPFAM" id="SSF56003">
    <property type="entry name" value="Molybdenum cofactor-binding domain"/>
    <property type="match status" value="2"/>
</dbReference>
<dbReference type="InterPro" id="IPR008274">
    <property type="entry name" value="AldOxase/xan_DH_MoCoBD1"/>
</dbReference>
<dbReference type="InterPro" id="IPR037165">
    <property type="entry name" value="AldOxase/xan_DH_Mopterin-bd_sf"/>
</dbReference>
<dbReference type="Gene3D" id="3.30.365.10">
    <property type="entry name" value="Aldehyde oxidase/xanthine dehydrogenase, molybdopterin binding domain"/>
    <property type="match status" value="4"/>
</dbReference>
<sequence>MTVAKTKFDRRSFLKTMAVGGGGLMLGFSWFSALAKDPKAANLPDEIFEINAYIKVHPDGKVTILSPNPEIGQNVKTSMPLIVAEELDVDWNDVRVEQAPLDTSKYTRQLAGGSQSIRLGWDSLRMAGATAKLLMVTAAAQEWNADIEDLTTEKGIITNTNTGETIGYGDIASKAVSIPIPDEVPLKDTDDFTLIGKNIKNVDGFEIVTGKPLFGYDFTREGMTLAMIIHPPAFGMRLKSYDDTEVRSMPGVKDVFTIDTSIDDPQWSDVNAFNELIVITGDTTWEILNAKKALEVEWEAVSELENSDDHMRKLADAIQNGSGNMERVDGDPEAVAARAPTVIERTYTAPFLPHNPMAPMNFFADVKEDSADLIGPVQTPEQLRTSASQLLGLPEENIHVDMTRMGGGFGRRLYGNFGLEAAAISQKIGGSVKLIYTREDDMTQGTYRPAYAIKYKAALDNDGSLMSFQAKGTGMPGDSLYANRYPAGTLDHYSCEKIPIHTNISTGAWRAPSSNFTASAEQCFMDELAEAAGKDPIEFRLDLFDRAMRDPVGEENDYEADRYAGVLELVREKSNWGQEMPGVYRGVAAYFSYGSYAAQVVDLVKEGDDIKIQKVWCAVDCGIVVNMEGAVNQVEGCIIDGLGHAMYSELTFNDGAPQQSNFNNYRIMRNSEAPAEIEVFFVESDTHPTGLGEPPFPPIMPAYANALYKATGNRYYNQPYLVKDQTMLAMHR</sequence>
<dbReference type="RefSeq" id="WP_237852125.1">
    <property type="nucleotide sequence ID" value="NZ_JAKLWS010000001.1"/>
</dbReference>
<name>A0ABS9K8V4_9BACT</name>
<reference evidence="2" key="2">
    <citation type="submission" date="2024-05" db="EMBL/GenBank/DDBJ databases">
        <title>Rhodohalobacter halophilus gen. nov., sp. nov., a moderately halophilic member of the family Balneolaceae.</title>
        <authorList>
            <person name="Xia J."/>
        </authorList>
    </citation>
    <scope>NUCLEOTIDE SEQUENCE</scope>
    <source>
        <strain evidence="2">WB101</strain>
    </source>
</reference>
<evidence type="ECO:0000313" key="3">
    <source>
        <dbReference type="Proteomes" id="UP001165366"/>
    </source>
</evidence>
<dbReference type="Pfam" id="PF20256">
    <property type="entry name" value="MoCoBD_2"/>
    <property type="match status" value="2"/>
</dbReference>
<dbReference type="Pfam" id="PF02738">
    <property type="entry name" value="MoCoBD_1"/>
    <property type="match status" value="1"/>
</dbReference>
<reference evidence="2" key="1">
    <citation type="submission" date="2022-01" db="EMBL/GenBank/DDBJ databases">
        <authorList>
            <person name="Wang Y."/>
        </authorList>
    </citation>
    <scope>NUCLEOTIDE SEQUENCE</scope>
    <source>
        <strain evidence="2">WB101</strain>
    </source>
</reference>
<organism evidence="2 3">
    <name type="scientific">Rhodohalobacter sulfatireducens</name>
    <dbReference type="NCBI Taxonomy" id="2911366"/>
    <lineage>
        <taxon>Bacteria</taxon>
        <taxon>Pseudomonadati</taxon>
        <taxon>Balneolota</taxon>
        <taxon>Balneolia</taxon>
        <taxon>Balneolales</taxon>
        <taxon>Balneolaceae</taxon>
        <taxon>Rhodohalobacter</taxon>
    </lineage>
</organism>
<dbReference type="SMART" id="SM01008">
    <property type="entry name" value="Ald_Xan_dh_C"/>
    <property type="match status" value="1"/>
</dbReference>
<protein>
    <submittedName>
        <fullName evidence="2">Molybdopterin-dependent oxidoreductase</fullName>
    </submittedName>
</protein>
<dbReference type="InterPro" id="IPR052516">
    <property type="entry name" value="N-heterocyclic_Hydroxylase"/>
</dbReference>
<gene>
    <name evidence="2" type="ORF">L6773_01815</name>
</gene>
<dbReference type="EMBL" id="JAKLWS010000001">
    <property type="protein sequence ID" value="MCG2587284.1"/>
    <property type="molecule type" value="Genomic_DNA"/>
</dbReference>
<accession>A0ABS9K8V4</accession>
<dbReference type="InterPro" id="IPR000674">
    <property type="entry name" value="Ald_Oxase/Xan_DH_a/b"/>
</dbReference>
<dbReference type="PROSITE" id="PS51318">
    <property type="entry name" value="TAT"/>
    <property type="match status" value="1"/>
</dbReference>
<proteinExistence type="predicted"/>
<evidence type="ECO:0000259" key="1">
    <source>
        <dbReference type="SMART" id="SM01008"/>
    </source>
</evidence>
<keyword evidence="3" id="KW-1185">Reference proteome</keyword>
<dbReference type="PANTHER" id="PTHR47495">
    <property type="entry name" value="ALDEHYDE DEHYDROGENASE"/>
    <property type="match status" value="1"/>
</dbReference>
<feature type="domain" description="Aldehyde oxidase/xanthine dehydrogenase a/b hammerhead" evidence="1">
    <location>
        <begin position="209"/>
        <end position="302"/>
    </location>
</feature>
<dbReference type="PIRSF" id="PIRSF036389">
    <property type="entry name" value="IOR_B"/>
    <property type="match status" value="1"/>
</dbReference>
<dbReference type="PANTHER" id="PTHR47495:SF2">
    <property type="entry name" value="ALDEHYDE DEHYDROGENASE"/>
    <property type="match status" value="1"/>
</dbReference>
<dbReference type="InterPro" id="IPR012368">
    <property type="entry name" value="OxRdtase_Mopterin-bd_su_IorB"/>
</dbReference>
<dbReference type="Gene3D" id="3.90.1170.50">
    <property type="entry name" value="Aldehyde oxidase/xanthine dehydrogenase, a/b hammerhead"/>
    <property type="match status" value="1"/>
</dbReference>
<dbReference type="Proteomes" id="UP001165366">
    <property type="component" value="Unassembled WGS sequence"/>
</dbReference>
<evidence type="ECO:0000313" key="2">
    <source>
        <dbReference type="EMBL" id="MCG2587284.1"/>
    </source>
</evidence>
<dbReference type="InterPro" id="IPR006311">
    <property type="entry name" value="TAT_signal"/>
</dbReference>
<dbReference type="InterPro" id="IPR046867">
    <property type="entry name" value="AldOxase/xan_DH_MoCoBD2"/>
</dbReference>